<dbReference type="EMBL" id="LAZR01004074">
    <property type="protein sequence ID" value="KKN12042.1"/>
    <property type="molecule type" value="Genomic_DNA"/>
</dbReference>
<proteinExistence type="predicted"/>
<reference evidence="1" key="1">
    <citation type="journal article" date="2015" name="Nature">
        <title>Complex archaea that bridge the gap between prokaryotes and eukaryotes.</title>
        <authorList>
            <person name="Spang A."/>
            <person name="Saw J.H."/>
            <person name="Jorgensen S.L."/>
            <person name="Zaremba-Niedzwiedzka K."/>
            <person name="Martijn J."/>
            <person name="Lind A.E."/>
            <person name="van Eijk R."/>
            <person name="Schleper C."/>
            <person name="Guy L."/>
            <person name="Ettema T.J."/>
        </authorList>
    </citation>
    <scope>NUCLEOTIDE SEQUENCE</scope>
</reference>
<dbReference type="AlphaFoldDB" id="A0A0F9NJ62"/>
<evidence type="ECO:0000313" key="1">
    <source>
        <dbReference type="EMBL" id="KKN12042.1"/>
    </source>
</evidence>
<comment type="caution">
    <text evidence="1">The sequence shown here is derived from an EMBL/GenBank/DDBJ whole genome shotgun (WGS) entry which is preliminary data.</text>
</comment>
<organism evidence="1">
    <name type="scientific">marine sediment metagenome</name>
    <dbReference type="NCBI Taxonomy" id="412755"/>
    <lineage>
        <taxon>unclassified sequences</taxon>
        <taxon>metagenomes</taxon>
        <taxon>ecological metagenomes</taxon>
    </lineage>
</organism>
<protein>
    <submittedName>
        <fullName evidence="1">Uncharacterized protein</fullName>
    </submittedName>
</protein>
<accession>A0A0F9NJ62</accession>
<name>A0A0F9NJ62_9ZZZZ</name>
<gene>
    <name evidence="1" type="ORF">LCGC14_1020420</name>
</gene>
<sequence>MIIMTEEQATEKARKLLELVEESGIFEDLTEGEAMTVLATYIYLLGVESGIEAEKGDDQ</sequence>